<dbReference type="RefSeq" id="XP_044564860.1">
    <property type="nucleotide sequence ID" value="XM_044703983.1"/>
</dbReference>
<evidence type="ECO:0000256" key="1">
    <source>
        <dbReference type="SAM" id="MobiDB-lite"/>
    </source>
</evidence>
<gene>
    <name evidence="2" type="ORF">FDP41_013361</name>
</gene>
<feature type="compositionally biased region" description="Low complexity" evidence="1">
    <location>
        <begin position="580"/>
        <end position="590"/>
    </location>
</feature>
<dbReference type="VEuPathDB" id="AmoebaDB:FDP41_013361"/>
<feature type="region of interest" description="Disordered" evidence="1">
    <location>
        <begin position="529"/>
        <end position="590"/>
    </location>
</feature>
<dbReference type="OrthoDB" id="10265885at2759"/>
<dbReference type="OMA" id="DVETFEM"/>
<accession>A0A6A5BSH5</accession>
<keyword evidence="3" id="KW-1185">Reference proteome</keyword>
<name>A0A6A5BSH5_NAEFO</name>
<evidence type="ECO:0000313" key="3">
    <source>
        <dbReference type="Proteomes" id="UP000444721"/>
    </source>
</evidence>
<reference evidence="2 3" key="1">
    <citation type="journal article" date="2019" name="Sci. Rep.">
        <title>Nanopore sequencing improves the draft genome of the human pathogenic amoeba Naegleria fowleri.</title>
        <authorList>
            <person name="Liechti N."/>
            <person name="Schurch N."/>
            <person name="Bruggmann R."/>
            <person name="Wittwer M."/>
        </authorList>
    </citation>
    <scope>NUCLEOTIDE SEQUENCE [LARGE SCALE GENOMIC DNA]</scope>
    <source>
        <strain evidence="2 3">ATCC 30894</strain>
    </source>
</reference>
<comment type="caution">
    <text evidence="2">The sequence shown here is derived from an EMBL/GenBank/DDBJ whole genome shotgun (WGS) entry which is preliminary data.</text>
</comment>
<protein>
    <submittedName>
        <fullName evidence="2">Uncharacterized protein</fullName>
    </submittedName>
</protein>
<dbReference type="EMBL" id="VFQX01000019">
    <property type="protein sequence ID" value="KAF0980147.1"/>
    <property type="molecule type" value="Genomic_DNA"/>
</dbReference>
<dbReference type="VEuPathDB" id="AmoebaDB:NfTy_029510"/>
<feature type="compositionally biased region" description="Polar residues" evidence="1">
    <location>
        <begin position="533"/>
        <end position="576"/>
    </location>
</feature>
<dbReference type="GeneID" id="68120576"/>
<dbReference type="Proteomes" id="UP000444721">
    <property type="component" value="Unassembled WGS sequence"/>
</dbReference>
<dbReference type="VEuPathDB" id="AmoebaDB:NF0070640"/>
<evidence type="ECO:0000313" key="2">
    <source>
        <dbReference type="EMBL" id="KAF0980147.1"/>
    </source>
</evidence>
<proteinExistence type="predicted"/>
<organism evidence="2 3">
    <name type="scientific">Naegleria fowleri</name>
    <name type="common">Brain eating amoeba</name>
    <dbReference type="NCBI Taxonomy" id="5763"/>
    <lineage>
        <taxon>Eukaryota</taxon>
        <taxon>Discoba</taxon>
        <taxon>Heterolobosea</taxon>
        <taxon>Tetramitia</taxon>
        <taxon>Eutetramitia</taxon>
        <taxon>Vahlkampfiidae</taxon>
        <taxon>Naegleria</taxon>
    </lineage>
</organism>
<dbReference type="AlphaFoldDB" id="A0A6A5BSH5"/>
<sequence>MDYTQYDTELSTLMSEVVLQLPQVDMATVDPLIPCQPGKIPFSRLDSTLLSVSYKLRDPKISFYQKMIFLNSIVMNNLDLVYLLFGGDPRHSGYLPSSSLWSIMKENLCIPKNQASMMDGRLSTFHIMYTLLSYSVDRMLFYFPDVIFDLLLVSPSSSLLNEGSNHDLAASTNDHLVMSTIYDTPNAVGLAVSIAQNLTGWYQGALEDRQEKAKYFECNLETFDLMLDLMKDRLFMFIVACIKCTEKDRLMVVCFLDNLCDLFGTMRLNEREEFVFDQQKSVQSSFNSQVSSLDTKETNGSKKLSNLLSSLYMTEAYDRQEYVEYLVDTFSNHSSKKIRDSITSFLGLNLIRKVKQKIQQKKLNKLKLNSKLAKDASIEEYFAIVCEFGGRKRKFRVSNVNSIAELQDKITQEYSQRKRSSQALSTSNDQKNVLQLFLSSENADAKTDNSEPTIGQRGDWVDLDDFNYLQVSQRNIQSKKVINEVINQLRLVKKVVTKIAEVSGTSFMDKSSFLSESFVPSRFEEDDSALATKGSSEGNTSRQLSDKTNSSGGSLEFSNNTLLSSINDGSQMSSDMFNKPQSQPTQQQPIQNSGIELSGIEMSGIEGSQFMSSLENLSFVDTGDHPVFSSDEEDN</sequence>